<name>A0A177F1W7_9EURO</name>
<dbReference type="GeneID" id="34602665"/>
<dbReference type="AlphaFoldDB" id="A0A177F1W7"/>
<comment type="caution">
    <text evidence="1">The sequence shown here is derived from an EMBL/GenBank/DDBJ whole genome shotgun (WGS) entry which is preliminary data.</text>
</comment>
<proteinExistence type="predicted"/>
<evidence type="ECO:0000313" key="2">
    <source>
        <dbReference type="Proteomes" id="UP000077002"/>
    </source>
</evidence>
<evidence type="ECO:0000313" key="1">
    <source>
        <dbReference type="EMBL" id="OAG38285.1"/>
    </source>
</evidence>
<accession>A0A177F1W7</accession>
<sequence length="145" mass="16302">MANHMSNEAAFTPMDSLVIVSKNKLLRVNSKTYCTTDSFNGMGMDLWRNIDPNSGETVFADDLKPMVNSGPTVLPVQNRSLIICRYRNNTVTINCTKYAITNGWEYMRPLTDRYYGENHDDDPSRNTACLKITNDSTTEAASVCM</sequence>
<protein>
    <submittedName>
        <fullName evidence="1">Uncharacterized protein</fullName>
    </submittedName>
</protein>
<reference evidence="1 2" key="1">
    <citation type="submission" date="2016-03" db="EMBL/GenBank/DDBJ databases">
        <title>Draft genome sequence of the Fonsecaea monophora CBS 269.37.</title>
        <authorList>
            <person name="Bombassaro A."/>
            <person name="Vinicius W.A."/>
            <person name="De Hoog S."/>
            <person name="Sun J."/>
            <person name="Souza E.M."/>
            <person name="Raittz R.T."/>
            <person name="Costa F."/>
            <person name="Leao A.C."/>
            <person name="Tadra-Sfeir M.Z."/>
            <person name="Baura V."/>
            <person name="Balsanelli E."/>
            <person name="Pedrosa F.O."/>
            <person name="Moreno L.F."/>
            <person name="Steffens M.B."/>
            <person name="Xi L."/>
            <person name="Bocca A.L."/>
            <person name="Felipe M.S."/>
            <person name="Teixeira M."/>
            <person name="Telles Filho F.Q."/>
            <person name="Azevedo C.M."/>
            <person name="Gomes R."/>
            <person name="Vicente V.A."/>
        </authorList>
    </citation>
    <scope>NUCLEOTIDE SEQUENCE [LARGE SCALE GENOMIC DNA]</scope>
    <source>
        <strain evidence="1 2">CBS 269.37</strain>
    </source>
</reference>
<dbReference type="EMBL" id="LVKK01000058">
    <property type="protein sequence ID" value="OAG38285.1"/>
    <property type="molecule type" value="Genomic_DNA"/>
</dbReference>
<organism evidence="1 2">
    <name type="scientific">Fonsecaea monophora</name>
    <dbReference type="NCBI Taxonomy" id="254056"/>
    <lineage>
        <taxon>Eukaryota</taxon>
        <taxon>Fungi</taxon>
        <taxon>Dikarya</taxon>
        <taxon>Ascomycota</taxon>
        <taxon>Pezizomycotina</taxon>
        <taxon>Eurotiomycetes</taxon>
        <taxon>Chaetothyriomycetidae</taxon>
        <taxon>Chaetothyriales</taxon>
        <taxon>Herpotrichiellaceae</taxon>
        <taxon>Fonsecaea</taxon>
    </lineage>
</organism>
<keyword evidence="2" id="KW-1185">Reference proteome</keyword>
<gene>
    <name evidence="1" type="ORF">AYO21_07511</name>
</gene>
<dbReference type="RefSeq" id="XP_022510237.1">
    <property type="nucleotide sequence ID" value="XM_022657466.1"/>
</dbReference>
<dbReference type="Proteomes" id="UP000077002">
    <property type="component" value="Unassembled WGS sequence"/>
</dbReference>